<evidence type="ECO:0000256" key="1">
    <source>
        <dbReference type="ARBA" id="ARBA00000900"/>
    </source>
</evidence>
<evidence type="ECO:0000256" key="12">
    <source>
        <dbReference type="SAM" id="MobiDB-lite"/>
    </source>
</evidence>
<keyword evidence="7" id="KW-0863">Zinc-finger</keyword>
<keyword evidence="9" id="KW-0862">Zinc</keyword>
<proteinExistence type="predicted"/>
<keyword evidence="8" id="KW-0833">Ubl conjugation pathway</keyword>
<dbReference type="InterPro" id="IPR002110">
    <property type="entry name" value="Ankyrin_rpt"/>
</dbReference>
<dbReference type="InterPro" id="IPR017907">
    <property type="entry name" value="Znf_RING_CS"/>
</dbReference>
<evidence type="ECO:0000256" key="6">
    <source>
        <dbReference type="ARBA" id="ARBA00022737"/>
    </source>
</evidence>
<dbReference type="SMART" id="SM00248">
    <property type="entry name" value="ANK"/>
    <property type="match status" value="5"/>
</dbReference>
<keyword evidence="10 11" id="KW-0040">ANK repeat</keyword>
<dbReference type="GO" id="GO:0008270">
    <property type="term" value="F:zinc ion binding"/>
    <property type="evidence" value="ECO:0007669"/>
    <property type="project" value="UniProtKB-KW"/>
</dbReference>
<dbReference type="EMBL" id="CM001747">
    <property type="protein sequence ID" value="KJB52821.1"/>
    <property type="molecule type" value="Genomic_DNA"/>
</dbReference>
<gene>
    <name evidence="13" type="ORF">B456_008G279200</name>
</gene>
<comment type="pathway">
    <text evidence="2">Protein modification; protein ubiquitination.</text>
</comment>
<feature type="region of interest" description="Disordered" evidence="12">
    <location>
        <begin position="486"/>
        <end position="515"/>
    </location>
</feature>
<dbReference type="AlphaFoldDB" id="A0A0D2TE32"/>
<keyword evidence="4" id="KW-0808">Transferase</keyword>
<keyword evidence="14" id="KW-1185">Reference proteome</keyword>
<dbReference type="Pfam" id="PF12796">
    <property type="entry name" value="Ank_2"/>
    <property type="match status" value="3"/>
</dbReference>
<feature type="compositionally biased region" description="Basic and acidic residues" evidence="12">
    <location>
        <begin position="506"/>
        <end position="515"/>
    </location>
</feature>
<evidence type="ECO:0000313" key="14">
    <source>
        <dbReference type="Proteomes" id="UP000032304"/>
    </source>
</evidence>
<feature type="repeat" description="ANK" evidence="11">
    <location>
        <begin position="219"/>
        <end position="251"/>
    </location>
</feature>
<dbReference type="PANTHER" id="PTHR24161">
    <property type="entry name" value="ANK_REP_REGION DOMAIN-CONTAINING PROTEIN-RELATED"/>
    <property type="match status" value="1"/>
</dbReference>
<dbReference type="InterPro" id="IPR036770">
    <property type="entry name" value="Ankyrin_rpt-contain_sf"/>
</dbReference>
<dbReference type="SUPFAM" id="SSF48403">
    <property type="entry name" value="Ankyrin repeat"/>
    <property type="match status" value="1"/>
</dbReference>
<dbReference type="PROSITE" id="PS50297">
    <property type="entry name" value="ANK_REP_REGION"/>
    <property type="match status" value="4"/>
</dbReference>
<evidence type="ECO:0000313" key="13">
    <source>
        <dbReference type="EMBL" id="KJB52821.1"/>
    </source>
</evidence>
<dbReference type="Gramene" id="KJB52821">
    <property type="protein sequence ID" value="KJB52821"/>
    <property type="gene ID" value="B456_008G279200"/>
</dbReference>
<dbReference type="PANTHER" id="PTHR24161:SF85">
    <property type="entry name" value="PALMITOYLTRANSFERASE HIP14"/>
    <property type="match status" value="1"/>
</dbReference>
<evidence type="ECO:0000256" key="2">
    <source>
        <dbReference type="ARBA" id="ARBA00004906"/>
    </source>
</evidence>
<comment type="catalytic activity">
    <reaction evidence="1">
        <text>S-ubiquitinyl-[E2 ubiquitin-conjugating enzyme]-L-cysteine + [acceptor protein]-L-lysine = [E2 ubiquitin-conjugating enzyme]-L-cysteine + N(6)-ubiquitinyl-[acceptor protein]-L-lysine.</text>
        <dbReference type="EC" id="2.3.2.27"/>
    </reaction>
</comment>
<evidence type="ECO:0000256" key="4">
    <source>
        <dbReference type="ARBA" id="ARBA00022679"/>
    </source>
</evidence>
<reference evidence="13 14" key="1">
    <citation type="journal article" date="2012" name="Nature">
        <title>Repeated polyploidization of Gossypium genomes and the evolution of spinnable cotton fibres.</title>
        <authorList>
            <person name="Paterson A.H."/>
            <person name="Wendel J.F."/>
            <person name="Gundlach H."/>
            <person name="Guo H."/>
            <person name="Jenkins J."/>
            <person name="Jin D."/>
            <person name="Llewellyn D."/>
            <person name="Showmaker K.C."/>
            <person name="Shu S."/>
            <person name="Udall J."/>
            <person name="Yoo M.J."/>
            <person name="Byers R."/>
            <person name="Chen W."/>
            <person name="Doron-Faigenboim A."/>
            <person name="Duke M.V."/>
            <person name="Gong L."/>
            <person name="Grimwood J."/>
            <person name="Grover C."/>
            <person name="Grupp K."/>
            <person name="Hu G."/>
            <person name="Lee T.H."/>
            <person name="Li J."/>
            <person name="Lin L."/>
            <person name="Liu T."/>
            <person name="Marler B.S."/>
            <person name="Page J.T."/>
            <person name="Roberts A.W."/>
            <person name="Romanel E."/>
            <person name="Sanders W.S."/>
            <person name="Szadkowski E."/>
            <person name="Tan X."/>
            <person name="Tang H."/>
            <person name="Xu C."/>
            <person name="Wang J."/>
            <person name="Wang Z."/>
            <person name="Zhang D."/>
            <person name="Zhang L."/>
            <person name="Ashrafi H."/>
            <person name="Bedon F."/>
            <person name="Bowers J.E."/>
            <person name="Brubaker C.L."/>
            <person name="Chee P.W."/>
            <person name="Das S."/>
            <person name="Gingle A.R."/>
            <person name="Haigler C.H."/>
            <person name="Harker D."/>
            <person name="Hoffmann L.V."/>
            <person name="Hovav R."/>
            <person name="Jones D.C."/>
            <person name="Lemke C."/>
            <person name="Mansoor S."/>
            <person name="ur Rahman M."/>
            <person name="Rainville L.N."/>
            <person name="Rambani A."/>
            <person name="Reddy U.K."/>
            <person name="Rong J.K."/>
            <person name="Saranga Y."/>
            <person name="Scheffler B.E."/>
            <person name="Scheffler J.A."/>
            <person name="Stelly D.M."/>
            <person name="Triplett B.A."/>
            <person name="Van Deynze A."/>
            <person name="Vaslin M.F."/>
            <person name="Waghmare V.N."/>
            <person name="Walford S.A."/>
            <person name="Wright R.J."/>
            <person name="Zaki E.A."/>
            <person name="Zhang T."/>
            <person name="Dennis E.S."/>
            <person name="Mayer K.F."/>
            <person name="Peterson D.G."/>
            <person name="Rokhsar D.S."/>
            <person name="Wang X."/>
            <person name="Schmutz J."/>
        </authorList>
    </citation>
    <scope>NUCLEOTIDE SEQUENCE [LARGE SCALE GENOMIC DNA]</scope>
</reference>
<evidence type="ECO:0000256" key="7">
    <source>
        <dbReference type="ARBA" id="ARBA00022771"/>
    </source>
</evidence>
<evidence type="ECO:0000256" key="3">
    <source>
        <dbReference type="ARBA" id="ARBA00012483"/>
    </source>
</evidence>
<organism evidence="13 14">
    <name type="scientific">Gossypium raimondii</name>
    <name type="common">Peruvian cotton</name>
    <name type="synonym">Gossypium klotzschianum subsp. raimondii</name>
    <dbReference type="NCBI Taxonomy" id="29730"/>
    <lineage>
        <taxon>Eukaryota</taxon>
        <taxon>Viridiplantae</taxon>
        <taxon>Streptophyta</taxon>
        <taxon>Embryophyta</taxon>
        <taxon>Tracheophyta</taxon>
        <taxon>Spermatophyta</taxon>
        <taxon>Magnoliopsida</taxon>
        <taxon>eudicotyledons</taxon>
        <taxon>Gunneridae</taxon>
        <taxon>Pentapetalae</taxon>
        <taxon>rosids</taxon>
        <taxon>malvids</taxon>
        <taxon>Malvales</taxon>
        <taxon>Malvaceae</taxon>
        <taxon>Malvoideae</taxon>
        <taxon>Gossypium</taxon>
    </lineage>
</organism>
<evidence type="ECO:0000256" key="10">
    <source>
        <dbReference type="ARBA" id="ARBA00023043"/>
    </source>
</evidence>
<evidence type="ECO:0000256" key="11">
    <source>
        <dbReference type="PROSITE-ProRule" id="PRU00023"/>
    </source>
</evidence>
<sequence>MGNSFGCSASGERLVSAARDGDLEEAKMLLNCNPCLAKYSTFGGLNSPLHFAAAKGHNEIVALLLENGADVNSRNYCGQTALMQACRYGRWEVVQTLLLFRCNVTRADYLSGRTALHFAAVNGHVRCIRLVVADFVPSASFEAINTQIECERGDSGVKNKNDQSALSRFVDKAADGGITALHMAALNGYFDCVQLLLDLQANVSAVTFHFGTSVDLIGAGSTPLHYAACGGNLKCCQILLARGASRMTLNCNGWLPLDVARMWGRHWLEPLLAPNSDSTIPRFPLSNYLSLPLLSVLNIARECGLQSSTTSSDDVDTCAVCLERACSVAAEDLGALCTREYPFYLLRFCSSGKMQVAKIASKRCGHELCVRCALYLCSTSHIPSNMVAPTGSIPCPLCRHGILSFVKLPSSPIKEIKLQLSFGLCTPCMLHPRDADCPSPTSEIRKNRVSSVSSDIFCPVTCSPFPSVAIPLCTCNDSPCPSFEHRETTAETQEESPRRSQATSIEQDKLEGPRLERTTCSSMFWGRRSCSREHQCNSEINA</sequence>
<evidence type="ECO:0000256" key="8">
    <source>
        <dbReference type="ARBA" id="ARBA00022786"/>
    </source>
</evidence>
<dbReference type="Proteomes" id="UP000032304">
    <property type="component" value="Chromosome 8"/>
</dbReference>
<dbReference type="Gene3D" id="1.25.40.20">
    <property type="entry name" value="Ankyrin repeat-containing domain"/>
    <property type="match status" value="2"/>
</dbReference>
<dbReference type="eggNOG" id="ENOG502QR1Y">
    <property type="taxonomic scope" value="Eukaryota"/>
</dbReference>
<keyword evidence="6" id="KW-0677">Repeat</keyword>
<accession>A0A0D2TE32</accession>
<evidence type="ECO:0000256" key="9">
    <source>
        <dbReference type="ARBA" id="ARBA00022833"/>
    </source>
</evidence>
<dbReference type="PROSITE" id="PS50088">
    <property type="entry name" value="ANK_REPEAT"/>
    <property type="match status" value="4"/>
</dbReference>
<protein>
    <recommendedName>
        <fullName evidence="3">RING-type E3 ubiquitin transferase</fullName>
        <ecNumber evidence="3">2.3.2.27</ecNumber>
    </recommendedName>
</protein>
<keyword evidence="5" id="KW-0479">Metal-binding</keyword>
<dbReference type="STRING" id="29730.A0A0D2TE32"/>
<feature type="repeat" description="ANK" evidence="11">
    <location>
        <begin position="111"/>
        <end position="132"/>
    </location>
</feature>
<dbReference type="FunFam" id="1.25.40.20:FF:000262">
    <property type="entry name" value="E3 ubiquitin-protein ligase XBAT33"/>
    <property type="match status" value="1"/>
</dbReference>
<dbReference type="EC" id="2.3.2.27" evidence="3"/>
<evidence type="ECO:0000256" key="5">
    <source>
        <dbReference type="ARBA" id="ARBA00022723"/>
    </source>
</evidence>
<name>A0A0D2TE32_GOSRA</name>
<dbReference type="GO" id="GO:0061630">
    <property type="term" value="F:ubiquitin protein ligase activity"/>
    <property type="evidence" value="ECO:0007669"/>
    <property type="project" value="UniProtKB-EC"/>
</dbReference>
<dbReference type="PROSITE" id="PS00518">
    <property type="entry name" value="ZF_RING_1"/>
    <property type="match status" value="1"/>
</dbReference>
<feature type="repeat" description="ANK" evidence="11">
    <location>
        <begin position="44"/>
        <end position="76"/>
    </location>
</feature>
<feature type="repeat" description="ANK" evidence="11">
    <location>
        <begin position="176"/>
        <end position="208"/>
    </location>
</feature>